<evidence type="ECO:0000256" key="1">
    <source>
        <dbReference type="SAM" id="MobiDB-lite"/>
    </source>
</evidence>
<evidence type="ECO:0000313" key="2">
    <source>
        <dbReference type="EMBL" id="PBK89506.1"/>
    </source>
</evidence>
<evidence type="ECO:0000313" key="3">
    <source>
        <dbReference type="Proteomes" id="UP000217790"/>
    </source>
</evidence>
<protein>
    <submittedName>
        <fullName evidence="2">Uncharacterized protein</fullName>
    </submittedName>
</protein>
<sequence length="342" mass="38301">MKLKPLIGVCLISSGNMTRISNFFDDPAPVVCSSYSQKVNNNGWLWGKLNILNVGENSCFVGDPLMLPIDWHSKLLNLGLAFITYSSTAPPSSSIRMAKWYGHFYFHVRGLSAKRHYNLAIEILNLPPEWDKQSYYLKIFAGNVHEKTKTYKVKKKDCGTTSTLRWTLDLDLYGVNIPLESQLIAYPRGTSENLTHLKWKYTAVRTREDILIGKNDGTIVPICGKLSYANASLKIFREGLSNYSPIIQSANEDQDMSAIPQSSPSNTADPESQDTSDLSGLQPEDTSAMLVEDCHATAVMSLQALPSHVDRAIWSHGLTTRRLCITTDYQGTIWIRLYGLEI</sequence>
<organism evidence="2 3">
    <name type="scientific">Armillaria gallica</name>
    <name type="common">Bulbous honey fungus</name>
    <name type="synonym">Armillaria bulbosa</name>
    <dbReference type="NCBI Taxonomy" id="47427"/>
    <lineage>
        <taxon>Eukaryota</taxon>
        <taxon>Fungi</taxon>
        <taxon>Dikarya</taxon>
        <taxon>Basidiomycota</taxon>
        <taxon>Agaricomycotina</taxon>
        <taxon>Agaricomycetes</taxon>
        <taxon>Agaricomycetidae</taxon>
        <taxon>Agaricales</taxon>
        <taxon>Marasmiineae</taxon>
        <taxon>Physalacriaceae</taxon>
        <taxon>Armillaria</taxon>
    </lineage>
</organism>
<dbReference type="AlphaFoldDB" id="A0A2H3DPX4"/>
<keyword evidence="3" id="KW-1185">Reference proteome</keyword>
<dbReference type="EMBL" id="KZ293668">
    <property type="protein sequence ID" value="PBK89506.1"/>
    <property type="molecule type" value="Genomic_DNA"/>
</dbReference>
<feature type="region of interest" description="Disordered" evidence="1">
    <location>
        <begin position="254"/>
        <end position="282"/>
    </location>
</feature>
<feature type="compositionally biased region" description="Polar residues" evidence="1">
    <location>
        <begin position="259"/>
        <end position="279"/>
    </location>
</feature>
<reference evidence="3" key="1">
    <citation type="journal article" date="2017" name="Nat. Ecol. Evol.">
        <title>Genome expansion and lineage-specific genetic innovations in the forest pathogenic fungi Armillaria.</title>
        <authorList>
            <person name="Sipos G."/>
            <person name="Prasanna A.N."/>
            <person name="Walter M.C."/>
            <person name="O'Connor E."/>
            <person name="Balint B."/>
            <person name="Krizsan K."/>
            <person name="Kiss B."/>
            <person name="Hess J."/>
            <person name="Varga T."/>
            <person name="Slot J."/>
            <person name="Riley R."/>
            <person name="Boka B."/>
            <person name="Rigling D."/>
            <person name="Barry K."/>
            <person name="Lee J."/>
            <person name="Mihaltcheva S."/>
            <person name="LaButti K."/>
            <person name="Lipzen A."/>
            <person name="Waldron R."/>
            <person name="Moloney N.M."/>
            <person name="Sperisen C."/>
            <person name="Kredics L."/>
            <person name="Vagvoelgyi C."/>
            <person name="Patrignani A."/>
            <person name="Fitzpatrick D."/>
            <person name="Nagy I."/>
            <person name="Doyle S."/>
            <person name="Anderson J.B."/>
            <person name="Grigoriev I.V."/>
            <person name="Gueldener U."/>
            <person name="Muensterkoetter M."/>
            <person name="Nagy L.G."/>
        </authorList>
    </citation>
    <scope>NUCLEOTIDE SEQUENCE [LARGE SCALE GENOMIC DNA]</scope>
    <source>
        <strain evidence="3">Ar21-2</strain>
    </source>
</reference>
<dbReference type="STRING" id="47427.A0A2H3DPX4"/>
<proteinExistence type="predicted"/>
<accession>A0A2H3DPX4</accession>
<dbReference type="Proteomes" id="UP000217790">
    <property type="component" value="Unassembled WGS sequence"/>
</dbReference>
<gene>
    <name evidence="2" type="ORF">ARMGADRAFT_1033073</name>
</gene>
<dbReference type="InParanoid" id="A0A2H3DPX4"/>
<name>A0A2H3DPX4_ARMGA</name>